<sequence>MAVDLTRAMLQASSEASGGKRGLTERLGFSSFF</sequence>
<proteinExistence type="predicted"/>
<name>A0A5D2EAZ4_GOSDA</name>
<dbReference type="Proteomes" id="UP000323506">
    <property type="component" value="Chromosome A12"/>
</dbReference>
<organism evidence="1 2">
    <name type="scientific">Gossypium darwinii</name>
    <name type="common">Darwin's cotton</name>
    <name type="synonym">Gossypium barbadense var. darwinii</name>
    <dbReference type="NCBI Taxonomy" id="34276"/>
    <lineage>
        <taxon>Eukaryota</taxon>
        <taxon>Viridiplantae</taxon>
        <taxon>Streptophyta</taxon>
        <taxon>Embryophyta</taxon>
        <taxon>Tracheophyta</taxon>
        <taxon>Spermatophyta</taxon>
        <taxon>Magnoliopsida</taxon>
        <taxon>eudicotyledons</taxon>
        <taxon>Gunneridae</taxon>
        <taxon>Pentapetalae</taxon>
        <taxon>rosids</taxon>
        <taxon>malvids</taxon>
        <taxon>Malvales</taxon>
        <taxon>Malvaceae</taxon>
        <taxon>Malvoideae</taxon>
        <taxon>Gossypium</taxon>
    </lineage>
</organism>
<evidence type="ECO:0000313" key="2">
    <source>
        <dbReference type="Proteomes" id="UP000323506"/>
    </source>
</evidence>
<accession>A0A5D2EAZ4</accession>
<keyword evidence="2" id="KW-1185">Reference proteome</keyword>
<protein>
    <submittedName>
        <fullName evidence="1">Uncharacterized protein</fullName>
    </submittedName>
</protein>
<dbReference type="AlphaFoldDB" id="A0A5D2EAZ4"/>
<evidence type="ECO:0000313" key="1">
    <source>
        <dbReference type="EMBL" id="TYG90432.1"/>
    </source>
</evidence>
<reference evidence="1 2" key="1">
    <citation type="submission" date="2019-06" db="EMBL/GenBank/DDBJ databases">
        <title>WGS assembly of Gossypium darwinii.</title>
        <authorList>
            <person name="Chen Z.J."/>
            <person name="Sreedasyam A."/>
            <person name="Ando A."/>
            <person name="Song Q."/>
            <person name="De L."/>
            <person name="Hulse-Kemp A."/>
            <person name="Ding M."/>
            <person name="Ye W."/>
            <person name="Kirkbride R."/>
            <person name="Jenkins J."/>
            <person name="Plott C."/>
            <person name="Lovell J."/>
            <person name="Lin Y.-M."/>
            <person name="Vaughn R."/>
            <person name="Liu B."/>
            <person name="Li W."/>
            <person name="Simpson S."/>
            <person name="Scheffler B."/>
            <person name="Saski C."/>
            <person name="Grover C."/>
            <person name="Hu G."/>
            <person name="Conover J."/>
            <person name="Carlson J."/>
            <person name="Shu S."/>
            <person name="Boston L."/>
            <person name="Williams M."/>
            <person name="Peterson D."/>
            <person name="Mcgee K."/>
            <person name="Jones D."/>
            <person name="Wendel J."/>
            <person name="Stelly D."/>
            <person name="Grimwood J."/>
            <person name="Schmutz J."/>
        </authorList>
    </citation>
    <scope>NUCLEOTIDE SEQUENCE [LARGE SCALE GENOMIC DNA]</scope>
    <source>
        <strain evidence="1">1808015.09</strain>
    </source>
</reference>
<dbReference type="EMBL" id="CM017699">
    <property type="protein sequence ID" value="TYG90432.1"/>
    <property type="molecule type" value="Genomic_DNA"/>
</dbReference>
<gene>
    <name evidence="1" type="ORF">ES288_A12G181400v1</name>
</gene>